<evidence type="ECO:0000256" key="4">
    <source>
        <dbReference type="HAMAP-Rule" id="MF_00636"/>
    </source>
</evidence>
<dbReference type="PANTHER" id="PTHR30448">
    <property type="entry name" value="RNASE ADAPTER PROTEIN RAPZ"/>
    <property type="match status" value="1"/>
</dbReference>
<dbReference type="InterPro" id="IPR027417">
    <property type="entry name" value="P-loop_NTPase"/>
</dbReference>
<dbReference type="OrthoDB" id="9784461at2"/>
<name>A0A366I427_9FIRM</name>
<evidence type="ECO:0000256" key="2">
    <source>
        <dbReference type="ARBA" id="ARBA00022840"/>
    </source>
</evidence>
<dbReference type="NCBIfam" id="NF003828">
    <property type="entry name" value="PRK05416.1"/>
    <property type="match status" value="1"/>
</dbReference>
<keyword evidence="8" id="KW-1185">Reference proteome</keyword>
<dbReference type="EMBL" id="QNRX01000011">
    <property type="protein sequence ID" value="RBP62644.1"/>
    <property type="molecule type" value="Genomic_DNA"/>
</dbReference>
<evidence type="ECO:0000259" key="5">
    <source>
        <dbReference type="Pfam" id="PF03668"/>
    </source>
</evidence>
<dbReference type="SUPFAM" id="SSF52540">
    <property type="entry name" value="P-loop containing nucleoside triphosphate hydrolases"/>
    <property type="match status" value="1"/>
</dbReference>
<dbReference type="GO" id="GO:0005525">
    <property type="term" value="F:GTP binding"/>
    <property type="evidence" value="ECO:0007669"/>
    <property type="project" value="UniProtKB-UniRule"/>
</dbReference>
<keyword evidence="3 4" id="KW-0342">GTP-binding</keyword>
<keyword evidence="2 4" id="KW-0067">ATP-binding</keyword>
<feature type="binding site" evidence="4">
    <location>
        <begin position="59"/>
        <end position="62"/>
    </location>
    <ligand>
        <name>GTP</name>
        <dbReference type="ChEBI" id="CHEBI:37565"/>
    </ligand>
</feature>
<gene>
    <name evidence="7" type="ORF">DES36_11177</name>
</gene>
<evidence type="ECO:0000256" key="1">
    <source>
        <dbReference type="ARBA" id="ARBA00022741"/>
    </source>
</evidence>
<protein>
    <submittedName>
        <fullName evidence="7">UPF0042 nucleotide-binding protein</fullName>
    </submittedName>
</protein>
<reference evidence="7 8" key="1">
    <citation type="submission" date="2018-06" db="EMBL/GenBank/DDBJ databases">
        <title>Genomic Encyclopedia of Type Strains, Phase IV (KMG-IV): sequencing the most valuable type-strain genomes for metagenomic binning, comparative biology and taxonomic classification.</title>
        <authorList>
            <person name="Goeker M."/>
        </authorList>
    </citation>
    <scope>NUCLEOTIDE SEQUENCE [LARGE SCALE GENOMIC DNA]</scope>
    <source>
        <strain evidence="7 8">DSM 22112</strain>
    </source>
</reference>
<dbReference type="Proteomes" id="UP000253490">
    <property type="component" value="Unassembled WGS sequence"/>
</dbReference>
<proteinExistence type="inferred from homology"/>
<dbReference type="PANTHER" id="PTHR30448:SF0">
    <property type="entry name" value="RNASE ADAPTER PROTEIN RAPZ"/>
    <property type="match status" value="1"/>
</dbReference>
<feature type="domain" description="RapZ C-terminal" evidence="6">
    <location>
        <begin position="164"/>
        <end position="282"/>
    </location>
</feature>
<evidence type="ECO:0000256" key="3">
    <source>
        <dbReference type="ARBA" id="ARBA00023134"/>
    </source>
</evidence>
<accession>A0A366I427</accession>
<feature type="domain" description="RapZ-like N-terminal" evidence="5">
    <location>
        <begin position="1"/>
        <end position="156"/>
    </location>
</feature>
<evidence type="ECO:0000259" key="6">
    <source>
        <dbReference type="Pfam" id="PF22740"/>
    </source>
</evidence>
<dbReference type="GO" id="GO:0005524">
    <property type="term" value="F:ATP binding"/>
    <property type="evidence" value="ECO:0007669"/>
    <property type="project" value="UniProtKB-UniRule"/>
</dbReference>
<dbReference type="HAMAP" id="MF_00636">
    <property type="entry name" value="RapZ_like"/>
    <property type="match status" value="1"/>
</dbReference>
<dbReference type="PIRSF" id="PIRSF005052">
    <property type="entry name" value="P-loopkin"/>
    <property type="match status" value="1"/>
</dbReference>
<dbReference type="AlphaFoldDB" id="A0A366I427"/>
<comment type="caution">
    <text evidence="7">The sequence shown here is derived from an EMBL/GenBank/DDBJ whole genome shotgun (WGS) entry which is preliminary data.</text>
</comment>
<keyword evidence="1 4" id="KW-0547">Nucleotide-binding</keyword>
<dbReference type="RefSeq" id="WP_113920963.1">
    <property type="nucleotide sequence ID" value="NZ_QNRX01000011.1"/>
</dbReference>
<sequence>MRLVIITGLSGAGRSNTLKAFEDWGYFCVDNLPPELIPTIAELCGRSDTNIDKVALVVDSRGGVFFDELENVLEQMKDRKFEFELLFLDASDEVLIQRFKATRRKHPLASEDRTLVGLSLEREKLAEIKKKADYILDTSDLNVKELNEELGKIFAKENERKGLLINVVSFGFKHGIPLDADLVFDVRFLPNPFYVEDLRKLTGNDKEVQDYVLNYKVTQTFVDKTFDLLKFLIPYYIEEGKTQLIIAIGCTGGQHRSVTIANVLTELLNKEGQWAIIDHRDVYKHLGEN</sequence>
<dbReference type="InterPro" id="IPR053930">
    <property type="entry name" value="RapZ-like_N"/>
</dbReference>
<dbReference type="Pfam" id="PF22740">
    <property type="entry name" value="PapZ_C"/>
    <property type="match status" value="1"/>
</dbReference>
<organism evidence="7 8">
    <name type="scientific">Alkalibaculum bacchi</name>
    <dbReference type="NCBI Taxonomy" id="645887"/>
    <lineage>
        <taxon>Bacteria</taxon>
        <taxon>Bacillati</taxon>
        <taxon>Bacillota</taxon>
        <taxon>Clostridia</taxon>
        <taxon>Eubacteriales</taxon>
        <taxon>Eubacteriaceae</taxon>
        <taxon>Alkalibaculum</taxon>
    </lineage>
</organism>
<dbReference type="Pfam" id="PF03668">
    <property type="entry name" value="RapZ-like_N"/>
    <property type="match status" value="1"/>
</dbReference>
<dbReference type="Gene3D" id="3.40.50.300">
    <property type="entry name" value="P-loop containing nucleotide triphosphate hydrolases"/>
    <property type="match status" value="1"/>
</dbReference>
<feature type="binding site" evidence="4">
    <location>
        <begin position="8"/>
        <end position="15"/>
    </location>
    <ligand>
        <name>ATP</name>
        <dbReference type="ChEBI" id="CHEBI:30616"/>
    </ligand>
</feature>
<evidence type="ECO:0000313" key="7">
    <source>
        <dbReference type="EMBL" id="RBP62644.1"/>
    </source>
</evidence>
<dbReference type="InterPro" id="IPR005337">
    <property type="entry name" value="RapZ-like"/>
</dbReference>
<evidence type="ECO:0000313" key="8">
    <source>
        <dbReference type="Proteomes" id="UP000253490"/>
    </source>
</evidence>
<dbReference type="InterPro" id="IPR053931">
    <property type="entry name" value="RapZ_C"/>
</dbReference>